<dbReference type="Proteomes" id="UP000325141">
    <property type="component" value="Unassembled WGS sequence"/>
</dbReference>
<dbReference type="EMBL" id="VWSG01000001">
    <property type="protein sequence ID" value="KAA5538176.1"/>
    <property type="molecule type" value="Genomic_DNA"/>
</dbReference>
<gene>
    <name evidence="3" type="ORF">F0460_00810</name>
</gene>
<evidence type="ECO:0000259" key="2">
    <source>
        <dbReference type="Pfam" id="PF13785"/>
    </source>
</evidence>
<name>A0A5M6CT99_9FLAO</name>
<protein>
    <submittedName>
        <fullName evidence="3">DUF4178 domain-containing protein</fullName>
    </submittedName>
</protein>
<accession>A0A5M6CT99</accession>
<evidence type="ECO:0000256" key="1">
    <source>
        <dbReference type="SAM" id="Phobius"/>
    </source>
</evidence>
<feature type="transmembrane region" description="Helical" evidence="1">
    <location>
        <begin position="366"/>
        <end position="388"/>
    </location>
</feature>
<organism evidence="3 4">
    <name type="scientific">Paenimyroides baculatum</name>
    <dbReference type="NCBI Taxonomy" id="2608000"/>
    <lineage>
        <taxon>Bacteria</taxon>
        <taxon>Pseudomonadati</taxon>
        <taxon>Bacteroidota</taxon>
        <taxon>Flavobacteriia</taxon>
        <taxon>Flavobacteriales</taxon>
        <taxon>Flavobacteriaceae</taxon>
        <taxon>Paenimyroides</taxon>
    </lineage>
</organism>
<evidence type="ECO:0000313" key="3">
    <source>
        <dbReference type="EMBL" id="KAA5538176.1"/>
    </source>
</evidence>
<proteinExistence type="predicted"/>
<comment type="caution">
    <text evidence="3">The sequence shown here is derived from an EMBL/GenBank/DDBJ whole genome shotgun (WGS) entry which is preliminary data.</text>
</comment>
<dbReference type="AlphaFoldDB" id="A0A5M6CT99"/>
<feature type="transmembrane region" description="Helical" evidence="1">
    <location>
        <begin position="409"/>
        <end position="428"/>
    </location>
</feature>
<feature type="domain" description="DUF4178" evidence="2">
    <location>
        <begin position="60"/>
        <end position="196"/>
    </location>
</feature>
<dbReference type="RefSeq" id="WP_150009418.1">
    <property type="nucleotide sequence ID" value="NZ_VWSG01000001.1"/>
</dbReference>
<evidence type="ECO:0000313" key="4">
    <source>
        <dbReference type="Proteomes" id="UP000325141"/>
    </source>
</evidence>
<feature type="transmembrane region" description="Helical" evidence="1">
    <location>
        <begin position="221"/>
        <end position="239"/>
    </location>
</feature>
<keyword evidence="1" id="KW-0812">Transmembrane</keyword>
<sequence>MNAKYQCANCHSVTEIAYTKLKPQTFACPVCSSISKINETSTEYAGKITGSFKDVYASLNETVTYNGRTYYIVGISTKQEKGSYVSWNEYILADKNGDLIFLSHGSDFNSFLTEIPITTELTEQAKLGGTIKYKGSGYDFEFAQYALPVAAHGVFFNNILEESYNRTFQHNYNQSQFLSVEKYGDVTEVFFGEYLNKTSFRKLFIKERESIYKNNNVLKNLVLFFALISLVIGGLHYALNYNNVDMVTYTNSIIKANSTSNQFISPPFDVKGHDKKIKLSFVSEVTDPDIALNVSLVNEKTNATHLTETFKHFNNSQNYASGNEVTFCGVDKGSYHLAFHYTANINKPENSYDVDYKITVGGVSQVWLYISIIITLTAAFFYYYTIINRNHTNELQDFKNVYKYKNYEPLKYAGIILGLYIFGNYMFISNLTCNSSKVNTELENANYTGNRVHYIARTYSSSGASHK</sequence>
<keyword evidence="4" id="KW-1185">Reference proteome</keyword>
<dbReference type="InterPro" id="IPR025235">
    <property type="entry name" value="DUF4178"/>
</dbReference>
<dbReference type="Pfam" id="PF13785">
    <property type="entry name" value="DUF4178"/>
    <property type="match status" value="1"/>
</dbReference>
<keyword evidence="1" id="KW-1133">Transmembrane helix</keyword>
<keyword evidence="1" id="KW-0472">Membrane</keyword>
<reference evidence="3 4" key="1">
    <citation type="submission" date="2019-09" db="EMBL/GenBank/DDBJ databases">
        <title>Genome sequence and assembly of Flavobacterium sp.</title>
        <authorList>
            <person name="Chhetri G."/>
        </authorList>
    </citation>
    <scope>NUCLEOTIDE SEQUENCE [LARGE SCALE GENOMIC DNA]</scope>
    <source>
        <strain evidence="3 4">SNL9</strain>
    </source>
</reference>